<keyword evidence="2" id="KW-0472">Membrane</keyword>
<dbReference type="EMBL" id="ML014129">
    <property type="protein sequence ID" value="RKP03065.1"/>
    <property type="molecule type" value="Genomic_DNA"/>
</dbReference>
<dbReference type="Proteomes" id="UP000274922">
    <property type="component" value="Unassembled WGS sequence"/>
</dbReference>
<feature type="region of interest" description="Disordered" evidence="1">
    <location>
        <begin position="44"/>
        <end position="82"/>
    </location>
</feature>
<feature type="region of interest" description="Disordered" evidence="1">
    <location>
        <begin position="1186"/>
        <end position="1210"/>
    </location>
</feature>
<dbReference type="PROSITE" id="PS50276">
    <property type="entry name" value="PANCREATIC_HORMONE_2"/>
    <property type="match status" value="1"/>
</dbReference>
<sequence>MDVQQLENIVAASRGDIDFLYHVVALFNQYLPNAAAIDSANGPDGLPSSGSDAAAGAAGAGAGAGPSTDSLDPASGLPSRRSASAVRDAVSGSLDALTVRALHACLPQLGVRLFGNGGPAAGPHAAAAAAPSSLSGAAAGVGMAATASAATAGLVMRAASLSPMDRSQLWALLDPAKPARLIAALLRLQSDPQDMLLLYDISMERLPYRTVRALRRAAAMGTLRGSPAPAAGAHGTPGGSAHATSGSPGGGGAARGAADYFDRPAYLVSRFQAGPSWSRPASSYEAPSGSFRVSGGGEMGFEYGGGPSAAERPAEPALAAQPRVVFTMMEYLIFALLYAARTPDTATTVALNAYPYGGTPPSTAPSPAMASSSSAFAQVRRGASITQLASGIASGLGHAATGATSHLLHPLAMRSRSHAPPPPPSPAHAVSPHATSMYLAMVHAYLNFFVPLRPHESDGGNGTRGEASPPAPTILTSPQMRSRPQAMRLAVFTLSLAIDLWLTLPPAVAADDSGMAMAPSEPLRADLTRPSAAAAAWGFQPMLPPFAASLTQIQAVQLLVEHVLAMDVRPVWGDLRLGAVGAAASPAARGFYAHSLASSPGSAYGGRGGYASSVNSPYASQKTAAPGAIDAQSARQWLAGIRPQAYLSLAKPLYLFLRHGLGSVSIDTTTAATTAPMAAGSAYGAPGYAATGYGAAGPAPSTGLGTATFQRLVALWLTWLAPWRVLDTGATSPAVSTAAYSATWYMYLLDNLPAYTQLPRLVLQQYAQLDYYKLVRAYQQLAQTKPARYAPPSAAAASRPAAHVGLFGLSTDIYRQPPPPPPAYRAAAPLPAVSATDTMGTLRSLVDALEQALTVLSDASLSRAVAQLERLLLQSALQDGHHPAHAHAAAAAGTGAGSSLGLTATQLQSAHAMLPALHAQFEQLEEEFEWRGFPTLYAEKHAAAEKLADALAMTLSGLQTLHKQNAANAAVGMGRSRSTSASNVVSPLSAGLRRRATTSMQTAAAATAATSPAAAGASVAAAPAFSPLPPPPRGVLGRMMAFAASAVLSVLQPEGSRPYPASTVFAAPDPALDDEDDDDDAAAIDGRGRHGESDDDDDDRDHDPAVLLRAGLHADCDARISASFYAGATADPQGNLAAQSNLLAPAAAAAAAAAQSTRFGGHATGASAIGMRPDALFPSRRVLPPSARGPGAGIGAAPGTRVASSRSRGAGVLSPAATAQLEQDMGRLSRCLAKLTQLFPTLRPAADVDADADTEDPSDLGLTMVARRGDAAAPPSGYPAGTSLMTRFAQSASEVDSETPTPVLPTAAAAGGSSRLPSMASEFPLPRSSRRSVAPSAALSAQAPLPVAAAERPDAPALAYRAGNVFPVRPDRHARDMIMTFESPMLVHGIAHLAGGLTQVTNQVWHVLPGFVVWLVPRPSWLWLRFFAAWPNLISTGVLLAAVWGLCKAYHWMALLMTA</sequence>
<feature type="region of interest" description="Disordered" evidence="1">
    <location>
        <begin position="225"/>
        <end position="254"/>
    </location>
</feature>
<evidence type="ECO:0000313" key="3">
    <source>
        <dbReference type="EMBL" id="RKP03065.1"/>
    </source>
</evidence>
<keyword evidence="4" id="KW-1185">Reference proteome</keyword>
<evidence type="ECO:0000256" key="2">
    <source>
        <dbReference type="SAM" id="Phobius"/>
    </source>
</evidence>
<name>A0A4P9XCB7_9FUNG</name>
<proteinExistence type="predicted"/>
<feature type="transmembrane region" description="Helical" evidence="2">
    <location>
        <begin position="1422"/>
        <end position="1447"/>
    </location>
</feature>
<accession>A0A4P9XCB7</accession>
<feature type="compositionally biased region" description="Acidic residues" evidence="1">
    <location>
        <begin position="1071"/>
        <end position="1082"/>
    </location>
</feature>
<gene>
    <name evidence="3" type="ORF">CXG81DRAFT_17326</name>
</gene>
<feature type="region of interest" description="Disordered" evidence="1">
    <location>
        <begin position="456"/>
        <end position="481"/>
    </location>
</feature>
<keyword evidence="2" id="KW-1133">Transmembrane helix</keyword>
<reference evidence="4" key="1">
    <citation type="journal article" date="2018" name="Nat. Microbiol.">
        <title>Leveraging single-cell genomics to expand the fungal tree of life.</title>
        <authorList>
            <person name="Ahrendt S.R."/>
            <person name="Quandt C.A."/>
            <person name="Ciobanu D."/>
            <person name="Clum A."/>
            <person name="Salamov A."/>
            <person name="Andreopoulos B."/>
            <person name="Cheng J.F."/>
            <person name="Woyke T."/>
            <person name="Pelin A."/>
            <person name="Henrissat B."/>
            <person name="Reynolds N.K."/>
            <person name="Benny G.L."/>
            <person name="Smith M.E."/>
            <person name="James T.Y."/>
            <person name="Grigoriev I.V."/>
        </authorList>
    </citation>
    <scope>NUCLEOTIDE SEQUENCE [LARGE SCALE GENOMIC DNA]</scope>
    <source>
        <strain evidence="4">ATCC 52028</strain>
    </source>
</reference>
<organism evidence="3 4">
    <name type="scientific">Caulochytrium protostelioides</name>
    <dbReference type="NCBI Taxonomy" id="1555241"/>
    <lineage>
        <taxon>Eukaryota</taxon>
        <taxon>Fungi</taxon>
        <taxon>Fungi incertae sedis</taxon>
        <taxon>Chytridiomycota</taxon>
        <taxon>Chytridiomycota incertae sedis</taxon>
        <taxon>Chytridiomycetes</taxon>
        <taxon>Caulochytriales</taxon>
        <taxon>Caulochytriaceae</taxon>
        <taxon>Caulochytrium</taxon>
    </lineage>
</organism>
<feature type="region of interest" description="Disordered" evidence="1">
    <location>
        <begin position="1060"/>
        <end position="1103"/>
    </location>
</feature>
<feature type="region of interest" description="Disordered" evidence="1">
    <location>
        <begin position="1291"/>
        <end position="1327"/>
    </location>
</feature>
<evidence type="ECO:0000256" key="1">
    <source>
        <dbReference type="SAM" id="MobiDB-lite"/>
    </source>
</evidence>
<keyword evidence="2" id="KW-0812">Transmembrane</keyword>
<feature type="compositionally biased region" description="Low complexity" evidence="1">
    <location>
        <begin position="225"/>
        <end position="246"/>
    </location>
</feature>
<protein>
    <submittedName>
        <fullName evidence="3">Uncharacterized protein</fullName>
    </submittedName>
</protein>
<evidence type="ECO:0000313" key="4">
    <source>
        <dbReference type="Proteomes" id="UP000274922"/>
    </source>
</evidence>
<feature type="compositionally biased region" description="Low complexity" evidence="1">
    <location>
        <begin position="1299"/>
        <end position="1310"/>
    </location>
</feature>